<evidence type="ECO:0000313" key="10">
    <source>
        <dbReference type="EMBL" id="MFC6903578.1"/>
    </source>
</evidence>
<evidence type="ECO:0000259" key="9">
    <source>
        <dbReference type="Pfam" id="PF04290"/>
    </source>
</evidence>
<dbReference type="Pfam" id="PF04290">
    <property type="entry name" value="DctQ"/>
    <property type="match status" value="1"/>
</dbReference>
<dbReference type="AlphaFoldDB" id="A0ABD5UWM8"/>
<dbReference type="EMBL" id="JBHSXQ010000001">
    <property type="protein sequence ID" value="MFC6903578.1"/>
    <property type="molecule type" value="Genomic_DNA"/>
</dbReference>
<protein>
    <submittedName>
        <fullName evidence="10">TRAP transporter small permease</fullName>
    </submittedName>
</protein>
<evidence type="ECO:0000256" key="4">
    <source>
        <dbReference type="ARBA" id="ARBA00022519"/>
    </source>
</evidence>
<gene>
    <name evidence="10" type="ORF">ACFQGH_00010</name>
</gene>
<evidence type="ECO:0000256" key="6">
    <source>
        <dbReference type="ARBA" id="ARBA00022989"/>
    </source>
</evidence>
<evidence type="ECO:0000256" key="1">
    <source>
        <dbReference type="ARBA" id="ARBA00004429"/>
    </source>
</evidence>
<dbReference type="GO" id="GO:0005886">
    <property type="term" value="C:plasma membrane"/>
    <property type="evidence" value="ECO:0007669"/>
    <property type="project" value="UniProtKB-SubCell"/>
</dbReference>
<name>A0ABD5UWM8_9EURY</name>
<evidence type="ECO:0000256" key="8">
    <source>
        <dbReference type="SAM" id="Phobius"/>
    </source>
</evidence>
<keyword evidence="2" id="KW-0813">Transport</keyword>
<keyword evidence="5 8" id="KW-0812">Transmembrane</keyword>
<evidence type="ECO:0000256" key="5">
    <source>
        <dbReference type="ARBA" id="ARBA00022692"/>
    </source>
</evidence>
<dbReference type="RefSeq" id="WP_340602070.1">
    <property type="nucleotide sequence ID" value="NZ_JBBMXV010000001.1"/>
</dbReference>
<dbReference type="Proteomes" id="UP001596312">
    <property type="component" value="Unassembled WGS sequence"/>
</dbReference>
<proteinExistence type="predicted"/>
<evidence type="ECO:0000256" key="2">
    <source>
        <dbReference type="ARBA" id="ARBA00022448"/>
    </source>
</evidence>
<dbReference type="InterPro" id="IPR055348">
    <property type="entry name" value="DctQ"/>
</dbReference>
<reference evidence="10 11" key="1">
    <citation type="journal article" date="2019" name="Int. J. Syst. Evol. Microbiol.">
        <title>The Global Catalogue of Microorganisms (GCM) 10K type strain sequencing project: providing services to taxonomists for standard genome sequencing and annotation.</title>
        <authorList>
            <consortium name="The Broad Institute Genomics Platform"/>
            <consortium name="The Broad Institute Genome Sequencing Center for Infectious Disease"/>
            <person name="Wu L."/>
            <person name="Ma J."/>
        </authorList>
    </citation>
    <scope>NUCLEOTIDE SEQUENCE [LARGE SCALE GENOMIC DNA]</scope>
    <source>
        <strain evidence="10 11">CGMCC 1.3240</strain>
    </source>
</reference>
<dbReference type="InterPro" id="IPR007387">
    <property type="entry name" value="TRAP_DctQ"/>
</dbReference>
<keyword evidence="4" id="KW-0997">Cell inner membrane</keyword>
<dbReference type="PANTHER" id="PTHR35011:SF11">
    <property type="entry name" value="TRAP TRANSPORTER SMALL PERMEASE PROTEIN"/>
    <property type="match status" value="1"/>
</dbReference>
<organism evidence="10 11">
    <name type="scientific">Halalkalicoccus tibetensis</name>
    <dbReference type="NCBI Taxonomy" id="175632"/>
    <lineage>
        <taxon>Archaea</taxon>
        <taxon>Methanobacteriati</taxon>
        <taxon>Methanobacteriota</taxon>
        <taxon>Stenosarchaea group</taxon>
        <taxon>Halobacteria</taxon>
        <taxon>Halobacteriales</taxon>
        <taxon>Halococcaceae</taxon>
        <taxon>Halalkalicoccus</taxon>
    </lineage>
</organism>
<dbReference type="PANTHER" id="PTHR35011">
    <property type="entry name" value="2,3-DIKETO-L-GULONATE TRAP TRANSPORTER SMALL PERMEASE PROTEIN YIAM"/>
    <property type="match status" value="1"/>
</dbReference>
<keyword evidence="3" id="KW-1003">Cell membrane</keyword>
<feature type="transmembrane region" description="Helical" evidence="8">
    <location>
        <begin position="28"/>
        <end position="50"/>
    </location>
</feature>
<keyword evidence="6 8" id="KW-1133">Transmembrane helix</keyword>
<comment type="caution">
    <text evidence="10">The sequence shown here is derived from an EMBL/GenBank/DDBJ whole genome shotgun (WGS) entry which is preliminary data.</text>
</comment>
<feature type="transmembrane region" description="Helical" evidence="8">
    <location>
        <begin position="109"/>
        <end position="129"/>
    </location>
</feature>
<feature type="transmembrane region" description="Helical" evidence="8">
    <location>
        <begin position="141"/>
        <end position="166"/>
    </location>
</feature>
<keyword evidence="11" id="KW-1185">Reference proteome</keyword>
<accession>A0ABD5UWM8</accession>
<evidence type="ECO:0000256" key="7">
    <source>
        <dbReference type="ARBA" id="ARBA00023136"/>
    </source>
</evidence>
<keyword evidence="7 8" id="KW-0472">Membrane</keyword>
<evidence type="ECO:0000256" key="3">
    <source>
        <dbReference type="ARBA" id="ARBA00022475"/>
    </source>
</evidence>
<sequence length="182" mass="19154">MGSDAGGNDSMQVDQALSLHDDSLFDRVVLYAATALFASTIALATVQVAVRQFGLELFGLAHWTEPAARYVLIVATYLGAAVASRNGEHIKMEFLLDRLENHYPRVRRVLDLLVAALVATFVAVALRGTAGSAAAGWETSIGGIGFVTAGTLYLGIACGLAVMLVYELGNLADRLRALGGEG</sequence>
<comment type="subcellular location">
    <subcellularLocation>
        <location evidence="1">Cell inner membrane</location>
        <topology evidence="1">Multi-pass membrane protein</topology>
    </subcellularLocation>
</comment>
<feature type="domain" description="Tripartite ATP-independent periplasmic transporters DctQ component" evidence="9">
    <location>
        <begin position="41"/>
        <end position="176"/>
    </location>
</feature>
<evidence type="ECO:0000313" key="11">
    <source>
        <dbReference type="Proteomes" id="UP001596312"/>
    </source>
</evidence>